<evidence type="ECO:0000256" key="5">
    <source>
        <dbReference type="ARBA" id="ARBA00022598"/>
    </source>
</evidence>
<comment type="similarity">
    <text evidence="2">Belongs to the class-I aminoacyl-tRNA synthetase family.</text>
</comment>
<dbReference type="GO" id="GO:0004814">
    <property type="term" value="F:arginine-tRNA ligase activity"/>
    <property type="evidence" value="ECO:0007669"/>
    <property type="project" value="UniProtKB-EC"/>
</dbReference>
<dbReference type="HAMAP" id="MF_00123">
    <property type="entry name" value="Arg_tRNA_synth"/>
    <property type="match status" value="1"/>
</dbReference>
<dbReference type="SMART" id="SM01016">
    <property type="entry name" value="Arg_tRNA_synt_N"/>
    <property type="match status" value="1"/>
</dbReference>
<dbReference type="PROSITE" id="PS00178">
    <property type="entry name" value="AA_TRNA_LIGASE_I"/>
    <property type="match status" value="1"/>
</dbReference>
<dbReference type="InterPro" id="IPR009080">
    <property type="entry name" value="tRNAsynth_Ia_anticodon-bd"/>
</dbReference>
<keyword evidence="9" id="KW-0030">Aminoacyl-tRNA synthetase</keyword>
<evidence type="ECO:0000259" key="11">
    <source>
        <dbReference type="SMART" id="SM00836"/>
    </source>
</evidence>
<dbReference type="InterPro" id="IPR001278">
    <property type="entry name" value="Arg-tRNA-ligase"/>
</dbReference>
<dbReference type="SUPFAM" id="SSF47323">
    <property type="entry name" value="Anticodon-binding domain of a subclass of class I aminoacyl-tRNA synthetases"/>
    <property type="match status" value="1"/>
</dbReference>
<dbReference type="Gene3D" id="1.10.730.10">
    <property type="entry name" value="Isoleucyl-tRNA Synthetase, Domain 1"/>
    <property type="match status" value="1"/>
</dbReference>
<dbReference type="InterPro" id="IPR035684">
    <property type="entry name" value="ArgRS_core"/>
</dbReference>
<dbReference type="GO" id="GO:0006420">
    <property type="term" value="P:arginyl-tRNA aminoacylation"/>
    <property type="evidence" value="ECO:0007669"/>
    <property type="project" value="InterPro"/>
</dbReference>
<organism evidence="13">
    <name type="scientific">freshwater metagenome</name>
    <dbReference type="NCBI Taxonomy" id="449393"/>
    <lineage>
        <taxon>unclassified sequences</taxon>
        <taxon>metagenomes</taxon>
        <taxon>ecological metagenomes</taxon>
    </lineage>
</organism>
<dbReference type="PANTHER" id="PTHR11956">
    <property type="entry name" value="ARGINYL-TRNA SYNTHETASE"/>
    <property type="match status" value="1"/>
</dbReference>
<dbReference type="InterPro" id="IPR005148">
    <property type="entry name" value="Arg-tRNA-synth_N"/>
</dbReference>
<keyword evidence="8" id="KW-0648">Protein biosynthesis</keyword>
<evidence type="ECO:0000256" key="2">
    <source>
        <dbReference type="ARBA" id="ARBA00005594"/>
    </source>
</evidence>
<dbReference type="InterPro" id="IPR014729">
    <property type="entry name" value="Rossmann-like_a/b/a_fold"/>
</dbReference>
<comment type="catalytic activity">
    <reaction evidence="10">
        <text>tRNA(Arg) + L-arginine + ATP = L-arginyl-tRNA(Arg) + AMP + diphosphate</text>
        <dbReference type="Rhea" id="RHEA:20301"/>
        <dbReference type="Rhea" id="RHEA-COMP:9658"/>
        <dbReference type="Rhea" id="RHEA-COMP:9673"/>
        <dbReference type="ChEBI" id="CHEBI:30616"/>
        <dbReference type="ChEBI" id="CHEBI:32682"/>
        <dbReference type="ChEBI" id="CHEBI:33019"/>
        <dbReference type="ChEBI" id="CHEBI:78442"/>
        <dbReference type="ChEBI" id="CHEBI:78513"/>
        <dbReference type="ChEBI" id="CHEBI:456215"/>
        <dbReference type="EC" id="6.1.1.19"/>
    </reaction>
</comment>
<sequence>MHVSAQRIRIGNAFGRLTWQNVCPMADPVVTVSTLLAPAFAAVGGEGADPVVRPSDRADAQANGALAIAKQVGKNPRQVAEEVLAIAREQLADVCSTIEIAGPGFLNLTFSDSFLAQQLAEAAADPRLGVRTATLAEHIIVDYSHPNVAKEMHVGHLRTTVIGDSLVRMLQLVGHRVTKENHIGDWGTPFGMLIEHMLDLGETTAANDLSVGDLAGFYKGARAKFDADEVFQDRARQRVVLLQGGDAETLRLWGILVAESTRYFNGVYATLGVLLTDEDLAPESMYNPMLPVVVDRLRESGLLLESDGAQVVFPPGYLNREGEPLPLIVQNSVGGYNYATTDLACVIDRVERLHADRMVYVVGAPQAQHLAMVFAVAEMAGWLQPGVAVHVSFGNVLGADRKMLKSRSGESLKLSELLDEAIERAEQAVAEKNPDLPAAERSVVAHAIGMGAVKYADLSTDRIKDYVFEWDRMLSFDGNTAPYLQYAHARICSIFRRAGVSRETVRSTTPVLGTLQERSLALRLLAFDTAVWDTIDRYSPHRLCTYLFDLAQDFTAFYEHCPVLKAADEATMQSRLALCDVTARVMGKGLDLLGIVAPERM</sequence>
<dbReference type="CDD" id="cd00671">
    <property type="entry name" value="ArgRS_core"/>
    <property type="match status" value="1"/>
</dbReference>
<dbReference type="NCBIfam" id="TIGR00456">
    <property type="entry name" value="argS"/>
    <property type="match status" value="1"/>
</dbReference>
<dbReference type="Pfam" id="PF03485">
    <property type="entry name" value="Arg_tRNA_synt_N"/>
    <property type="match status" value="1"/>
</dbReference>
<dbReference type="SUPFAM" id="SSF55190">
    <property type="entry name" value="Arginyl-tRNA synthetase (ArgRS), N-terminal 'additional' domain"/>
    <property type="match status" value="1"/>
</dbReference>
<dbReference type="EMBL" id="CAFBLP010000124">
    <property type="protein sequence ID" value="CAB4893148.1"/>
    <property type="molecule type" value="Genomic_DNA"/>
</dbReference>
<dbReference type="InterPro" id="IPR008909">
    <property type="entry name" value="DALR_anticod-bd"/>
</dbReference>
<dbReference type="AlphaFoldDB" id="A0A6J7FH50"/>
<dbReference type="PRINTS" id="PR01038">
    <property type="entry name" value="TRNASYNTHARG"/>
</dbReference>
<dbReference type="GO" id="GO:0005737">
    <property type="term" value="C:cytoplasm"/>
    <property type="evidence" value="ECO:0007669"/>
    <property type="project" value="UniProtKB-SubCell"/>
</dbReference>
<keyword evidence="7" id="KW-0067">ATP-binding</keyword>
<dbReference type="CDD" id="cd07956">
    <property type="entry name" value="Anticodon_Ia_Arg"/>
    <property type="match status" value="1"/>
</dbReference>
<evidence type="ECO:0000256" key="3">
    <source>
        <dbReference type="ARBA" id="ARBA00012837"/>
    </source>
</evidence>
<name>A0A6J7FH50_9ZZZZ</name>
<evidence type="ECO:0000256" key="9">
    <source>
        <dbReference type="ARBA" id="ARBA00023146"/>
    </source>
</evidence>
<dbReference type="InterPro" id="IPR036695">
    <property type="entry name" value="Arg-tRNA-synth_N_sf"/>
</dbReference>
<evidence type="ECO:0000256" key="10">
    <source>
        <dbReference type="ARBA" id="ARBA00049339"/>
    </source>
</evidence>
<dbReference type="InterPro" id="IPR001412">
    <property type="entry name" value="aa-tRNA-synth_I_CS"/>
</dbReference>
<dbReference type="EC" id="6.1.1.19" evidence="3"/>
<keyword evidence="4" id="KW-0963">Cytoplasm</keyword>
<proteinExistence type="inferred from homology"/>
<gene>
    <name evidence="13" type="ORF">UFOPK3376_02998</name>
</gene>
<dbReference type="SUPFAM" id="SSF52374">
    <property type="entry name" value="Nucleotidylyl transferase"/>
    <property type="match status" value="1"/>
</dbReference>
<dbReference type="PANTHER" id="PTHR11956:SF5">
    <property type="entry name" value="ARGININE--TRNA LIGASE, CYTOPLASMIC"/>
    <property type="match status" value="1"/>
</dbReference>
<evidence type="ECO:0000256" key="8">
    <source>
        <dbReference type="ARBA" id="ARBA00022917"/>
    </source>
</evidence>
<dbReference type="Pfam" id="PF00750">
    <property type="entry name" value="tRNA-synt_1d"/>
    <property type="match status" value="1"/>
</dbReference>
<dbReference type="Gene3D" id="3.30.1360.70">
    <property type="entry name" value="Arginyl tRNA synthetase N-terminal domain"/>
    <property type="match status" value="1"/>
</dbReference>
<dbReference type="FunFam" id="3.40.50.620:FF:000116">
    <property type="entry name" value="Arginine--tRNA ligase"/>
    <property type="match status" value="1"/>
</dbReference>
<keyword evidence="6" id="KW-0547">Nucleotide-binding</keyword>
<dbReference type="GO" id="GO:0005524">
    <property type="term" value="F:ATP binding"/>
    <property type="evidence" value="ECO:0007669"/>
    <property type="project" value="UniProtKB-KW"/>
</dbReference>
<comment type="subcellular location">
    <subcellularLocation>
        <location evidence="1">Cytoplasm</location>
    </subcellularLocation>
</comment>
<feature type="domain" description="Arginyl tRNA synthetase N-terminal" evidence="12">
    <location>
        <begin position="30"/>
        <end position="110"/>
    </location>
</feature>
<evidence type="ECO:0000256" key="7">
    <source>
        <dbReference type="ARBA" id="ARBA00022840"/>
    </source>
</evidence>
<evidence type="ECO:0000313" key="13">
    <source>
        <dbReference type="EMBL" id="CAB4893148.1"/>
    </source>
</evidence>
<protein>
    <recommendedName>
        <fullName evidence="3">arginine--tRNA ligase</fullName>
        <ecNumber evidence="3">6.1.1.19</ecNumber>
    </recommendedName>
</protein>
<evidence type="ECO:0000256" key="6">
    <source>
        <dbReference type="ARBA" id="ARBA00022741"/>
    </source>
</evidence>
<evidence type="ECO:0000256" key="4">
    <source>
        <dbReference type="ARBA" id="ARBA00022490"/>
    </source>
</evidence>
<keyword evidence="5" id="KW-0436">Ligase</keyword>
<evidence type="ECO:0000256" key="1">
    <source>
        <dbReference type="ARBA" id="ARBA00004496"/>
    </source>
</evidence>
<dbReference type="SMART" id="SM00836">
    <property type="entry name" value="DALR_1"/>
    <property type="match status" value="1"/>
</dbReference>
<accession>A0A6J7FH50</accession>
<dbReference type="Pfam" id="PF05746">
    <property type="entry name" value="DALR_1"/>
    <property type="match status" value="1"/>
</dbReference>
<dbReference type="Gene3D" id="3.40.50.620">
    <property type="entry name" value="HUPs"/>
    <property type="match status" value="1"/>
</dbReference>
<feature type="domain" description="DALR anticodon binding" evidence="11">
    <location>
        <begin position="484"/>
        <end position="601"/>
    </location>
</feature>
<dbReference type="FunFam" id="1.10.730.10:FF:000008">
    <property type="entry name" value="Arginine--tRNA ligase"/>
    <property type="match status" value="1"/>
</dbReference>
<reference evidence="13" key="1">
    <citation type="submission" date="2020-05" db="EMBL/GenBank/DDBJ databases">
        <authorList>
            <person name="Chiriac C."/>
            <person name="Salcher M."/>
            <person name="Ghai R."/>
            <person name="Kavagutti S V."/>
        </authorList>
    </citation>
    <scope>NUCLEOTIDE SEQUENCE</scope>
</reference>
<evidence type="ECO:0000259" key="12">
    <source>
        <dbReference type="SMART" id="SM01016"/>
    </source>
</evidence>